<keyword evidence="8 9" id="KW-0413">Isomerase</keyword>
<dbReference type="EMBL" id="POQS01000007">
    <property type="protein sequence ID" value="PND31135.1"/>
    <property type="molecule type" value="Genomic_DNA"/>
</dbReference>
<evidence type="ECO:0000256" key="2">
    <source>
        <dbReference type="ARBA" id="ARBA00001911"/>
    </source>
</evidence>
<dbReference type="PANTHER" id="PTHR43725:SF47">
    <property type="entry name" value="UDP-GLUCOSE 4-EPIMERASE"/>
    <property type="match status" value="1"/>
</dbReference>
<accession>A0A2N8KCE7</accession>
<keyword evidence="7 9" id="KW-0520">NAD</keyword>
<comment type="similarity">
    <text evidence="4 9">Belongs to the NAD(P)-dependent epimerase/dehydratase family.</text>
</comment>
<dbReference type="PANTHER" id="PTHR43725">
    <property type="entry name" value="UDP-GLUCOSE 4-EPIMERASE"/>
    <property type="match status" value="1"/>
</dbReference>
<name>A0A2N8KCE7_9BURK</name>
<dbReference type="GO" id="GO:0005829">
    <property type="term" value="C:cytosol"/>
    <property type="evidence" value="ECO:0007669"/>
    <property type="project" value="TreeGrafter"/>
</dbReference>
<dbReference type="Proteomes" id="UP000235994">
    <property type="component" value="Unassembled WGS sequence"/>
</dbReference>
<evidence type="ECO:0000256" key="1">
    <source>
        <dbReference type="ARBA" id="ARBA00000083"/>
    </source>
</evidence>
<evidence type="ECO:0000259" key="10">
    <source>
        <dbReference type="Pfam" id="PF16363"/>
    </source>
</evidence>
<dbReference type="CDD" id="cd05247">
    <property type="entry name" value="UDP_G4E_1_SDR_e"/>
    <property type="match status" value="1"/>
</dbReference>
<keyword evidence="12" id="KW-1185">Reference proteome</keyword>
<proteinExistence type="inferred from homology"/>
<comment type="pathway">
    <text evidence="3 9">Carbohydrate metabolism; galactose metabolism.</text>
</comment>
<dbReference type="UniPathway" id="UPA00214"/>
<dbReference type="GO" id="GO:0006012">
    <property type="term" value="P:galactose metabolic process"/>
    <property type="evidence" value="ECO:0007669"/>
    <property type="project" value="UniProtKB-UniPathway"/>
</dbReference>
<dbReference type="AlphaFoldDB" id="A0A2N8KCE7"/>
<evidence type="ECO:0000256" key="4">
    <source>
        <dbReference type="ARBA" id="ARBA00007637"/>
    </source>
</evidence>
<comment type="subunit">
    <text evidence="9">Homodimer.</text>
</comment>
<comment type="catalytic activity">
    <reaction evidence="1 9">
        <text>UDP-alpha-D-glucose = UDP-alpha-D-galactose</text>
        <dbReference type="Rhea" id="RHEA:22168"/>
        <dbReference type="ChEBI" id="CHEBI:58885"/>
        <dbReference type="ChEBI" id="CHEBI:66914"/>
        <dbReference type="EC" id="5.1.3.2"/>
    </reaction>
</comment>
<evidence type="ECO:0000256" key="9">
    <source>
        <dbReference type="RuleBase" id="RU366046"/>
    </source>
</evidence>
<reference evidence="11 12" key="1">
    <citation type="submission" date="2018-01" db="EMBL/GenBank/DDBJ databases">
        <title>The draft genome of an aniline degradation strain ANB-1.</title>
        <authorList>
            <person name="Zhang L."/>
            <person name="Jiang J."/>
        </authorList>
    </citation>
    <scope>NUCLEOTIDE SEQUENCE [LARGE SCALE GENOMIC DNA]</scope>
    <source>
        <strain evidence="11 12">ANB-1</strain>
    </source>
</reference>
<organism evidence="11 12">
    <name type="scientific">Achromobacter pulmonis</name>
    <dbReference type="NCBI Taxonomy" id="1389932"/>
    <lineage>
        <taxon>Bacteria</taxon>
        <taxon>Pseudomonadati</taxon>
        <taxon>Pseudomonadota</taxon>
        <taxon>Betaproteobacteria</taxon>
        <taxon>Burkholderiales</taxon>
        <taxon>Alcaligenaceae</taxon>
        <taxon>Achromobacter</taxon>
    </lineage>
</organism>
<dbReference type="NCBIfam" id="NF007956">
    <property type="entry name" value="PRK10675.1"/>
    <property type="match status" value="1"/>
</dbReference>
<sequence>MRRVLVAGGAGFIGTHTLVSLVENGYQPIVLDNFSNSSPEALARVCQITGVEVSAVNGDIRDRTALDQLFQRCADEGRPIECVLHLAALKAVGESSVKPLEYYDNNVTGTLRLLEAMLAAGVMRLVFSSSATVYGEPESLPFQEQHRIAPTNPYGQTKAMVEQILRDLCAAQPDFAAVCLRYFNPIGAHESGLIGEDPRGEPNNLFPYIMRTAVGKAPFLRVFGDDYQTVDGTGVRDYLHVSDLADGHSKAIDYICTGKAGANFSAFNLGTGRGTSVLELVAAFERESGVRVPYLVTARRPGDIAEAWADPSQANQVLGWAARRTVDQMCRDGWNWQKNNPDGYPE</sequence>
<comment type="caution">
    <text evidence="11">The sequence shown here is derived from an EMBL/GenBank/DDBJ whole genome shotgun (WGS) entry which is preliminary data.</text>
</comment>
<dbReference type="EC" id="5.1.3.2" evidence="5 9"/>
<feature type="domain" description="NAD(P)-binding" evidence="10">
    <location>
        <begin position="5"/>
        <end position="332"/>
    </location>
</feature>
<evidence type="ECO:0000256" key="3">
    <source>
        <dbReference type="ARBA" id="ARBA00004947"/>
    </source>
</evidence>
<dbReference type="InterPro" id="IPR036291">
    <property type="entry name" value="NAD(P)-bd_dom_sf"/>
</dbReference>
<dbReference type="InterPro" id="IPR005886">
    <property type="entry name" value="UDP_G4E"/>
</dbReference>
<dbReference type="Gene3D" id="3.40.50.720">
    <property type="entry name" value="NAD(P)-binding Rossmann-like Domain"/>
    <property type="match status" value="1"/>
</dbReference>
<evidence type="ECO:0000313" key="11">
    <source>
        <dbReference type="EMBL" id="PND31135.1"/>
    </source>
</evidence>
<dbReference type="GO" id="GO:0003978">
    <property type="term" value="F:UDP-glucose 4-epimerase activity"/>
    <property type="evidence" value="ECO:0007669"/>
    <property type="project" value="UniProtKB-UniRule"/>
</dbReference>
<dbReference type="Pfam" id="PF16363">
    <property type="entry name" value="GDP_Man_Dehyd"/>
    <property type="match status" value="1"/>
</dbReference>
<evidence type="ECO:0000313" key="12">
    <source>
        <dbReference type="Proteomes" id="UP000235994"/>
    </source>
</evidence>
<dbReference type="Gene3D" id="3.90.25.10">
    <property type="entry name" value="UDP-galactose 4-epimerase, domain 1"/>
    <property type="match status" value="1"/>
</dbReference>
<dbReference type="InterPro" id="IPR016040">
    <property type="entry name" value="NAD(P)-bd_dom"/>
</dbReference>
<comment type="cofactor">
    <cofactor evidence="2 9">
        <name>NAD(+)</name>
        <dbReference type="ChEBI" id="CHEBI:57540"/>
    </cofactor>
</comment>
<evidence type="ECO:0000256" key="7">
    <source>
        <dbReference type="ARBA" id="ARBA00023027"/>
    </source>
</evidence>
<dbReference type="NCBIfam" id="TIGR01179">
    <property type="entry name" value="galE"/>
    <property type="match status" value="1"/>
</dbReference>
<evidence type="ECO:0000256" key="8">
    <source>
        <dbReference type="ARBA" id="ARBA00023235"/>
    </source>
</evidence>
<evidence type="ECO:0000256" key="6">
    <source>
        <dbReference type="ARBA" id="ARBA00018569"/>
    </source>
</evidence>
<dbReference type="PRINTS" id="PR01713">
    <property type="entry name" value="NUCEPIMERASE"/>
</dbReference>
<dbReference type="SUPFAM" id="SSF51735">
    <property type="entry name" value="NAD(P)-binding Rossmann-fold domains"/>
    <property type="match status" value="1"/>
</dbReference>
<gene>
    <name evidence="11" type="primary">galE</name>
    <name evidence="11" type="ORF">C1I89_25120</name>
</gene>
<protein>
    <recommendedName>
        <fullName evidence="6 9">UDP-glucose 4-epimerase</fullName>
        <ecNumber evidence="5 9">5.1.3.2</ecNumber>
    </recommendedName>
</protein>
<evidence type="ECO:0000256" key="5">
    <source>
        <dbReference type="ARBA" id="ARBA00013189"/>
    </source>
</evidence>
<keyword evidence="9" id="KW-0119">Carbohydrate metabolism</keyword>